<feature type="transmembrane region" description="Helical" evidence="1">
    <location>
        <begin position="7"/>
        <end position="26"/>
    </location>
</feature>
<sequence>MRLQSLDAFRGITIAAMILVNVADLAPSVHPWLSHSYWNGCTLADWVFPFFLFIVGVSMAFSLSRYRQDHKPRRALYWRLLRRSVILFVLGLAINGFWTYEWGKFEISGVLQRISLSYIATALIVLKLPRKAQWGVTVLLLIGYAIAYAAFPVPEPKYVANGMPHGEVGTFGFMSWVGMINSIAIVLMGYFAGAWLHAEVEVKKLLSSYQSMTLVLFGICCMALGQIWNVWMPINKKLWTSSYAMFTVGIALILLAVCFELIEVRKYYRWSYPAKVLGLNSIFVYVSSSLMIKLLEKTHVGSDNSAQSTYNWLEEHLFLSWAEPTTAGFLFSLSTLAFWWLFAYYLYRKHWTLAI</sequence>
<dbReference type="Pfam" id="PF07786">
    <property type="entry name" value="HGSNAT_cat"/>
    <property type="match status" value="1"/>
</dbReference>
<proteinExistence type="predicted"/>
<dbReference type="PANTHER" id="PTHR31061:SF24">
    <property type="entry name" value="LD22376P"/>
    <property type="match status" value="1"/>
</dbReference>
<feature type="transmembrane region" description="Helical" evidence="1">
    <location>
        <begin position="76"/>
        <end position="98"/>
    </location>
</feature>
<dbReference type="PANTHER" id="PTHR31061">
    <property type="entry name" value="LD22376P"/>
    <property type="match status" value="1"/>
</dbReference>
<feature type="domain" description="Heparan-alpha-glucosaminide N-acetyltransferase catalytic" evidence="2">
    <location>
        <begin position="2"/>
        <end position="205"/>
    </location>
</feature>
<feature type="transmembrane region" description="Helical" evidence="1">
    <location>
        <begin position="208"/>
        <end position="231"/>
    </location>
</feature>
<evidence type="ECO:0000259" key="2">
    <source>
        <dbReference type="Pfam" id="PF07786"/>
    </source>
</evidence>
<protein>
    <submittedName>
        <fullName evidence="3">DUF1624 domain-containing protein</fullName>
    </submittedName>
</protein>
<dbReference type="EMBL" id="JAAVJL010000003">
    <property type="protein sequence ID" value="NMF60552.1"/>
    <property type="molecule type" value="Genomic_DNA"/>
</dbReference>
<keyword evidence="1" id="KW-1133">Transmembrane helix</keyword>
<keyword evidence="1" id="KW-0472">Membrane</keyword>
<dbReference type="InterPro" id="IPR012429">
    <property type="entry name" value="HGSNAT_cat"/>
</dbReference>
<evidence type="ECO:0000313" key="4">
    <source>
        <dbReference type="Proteomes" id="UP000738376"/>
    </source>
</evidence>
<feature type="transmembrane region" description="Helical" evidence="1">
    <location>
        <begin position="110"/>
        <end position="128"/>
    </location>
</feature>
<dbReference type="Proteomes" id="UP000738376">
    <property type="component" value="Unassembled WGS sequence"/>
</dbReference>
<feature type="transmembrane region" description="Helical" evidence="1">
    <location>
        <begin position="276"/>
        <end position="295"/>
    </location>
</feature>
<comment type="caution">
    <text evidence="3">The sequence shown here is derived from an EMBL/GenBank/DDBJ whole genome shotgun (WGS) entry which is preliminary data.</text>
</comment>
<feature type="transmembrane region" description="Helical" evidence="1">
    <location>
        <begin position="173"/>
        <end position="196"/>
    </location>
</feature>
<evidence type="ECO:0000256" key="1">
    <source>
        <dbReference type="SAM" id="Phobius"/>
    </source>
</evidence>
<feature type="transmembrane region" description="Helical" evidence="1">
    <location>
        <begin position="243"/>
        <end position="264"/>
    </location>
</feature>
<gene>
    <name evidence="3" type="ORF">HC246_21615</name>
</gene>
<evidence type="ECO:0000313" key="3">
    <source>
        <dbReference type="EMBL" id="NMF60552.1"/>
    </source>
</evidence>
<feature type="transmembrane region" description="Helical" evidence="1">
    <location>
        <begin position="46"/>
        <end position="64"/>
    </location>
</feature>
<keyword evidence="4" id="KW-1185">Reference proteome</keyword>
<name>A0ABX1M379_9CYAN</name>
<reference evidence="3 4" key="1">
    <citation type="submission" date="2020-03" db="EMBL/GenBank/DDBJ databases">
        <title>Draft Genome Sequence of 2-Methylisoborneol Producing Pseudanabaena yagii Strain GIHE-NHR1 Isolated from North Han River in South Korea.</title>
        <authorList>
            <person name="Jeong J."/>
        </authorList>
    </citation>
    <scope>NUCLEOTIDE SEQUENCE [LARGE SCALE GENOMIC DNA]</scope>
    <source>
        <strain evidence="3 4">GIHE-NHR1</strain>
    </source>
</reference>
<feature type="transmembrane region" description="Helical" evidence="1">
    <location>
        <begin position="327"/>
        <end position="347"/>
    </location>
</feature>
<keyword evidence="1" id="KW-0812">Transmembrane</keyword>
<feature type="transmembrane region" description="Helical" evidence="1">
    <location>
        <begin position="135"/>
        <end position="153"/>
    </location>
</feature>
<organism evidence="3 4">
    <name type="scientific">Pseudanabaena yagii GIHE-NHR1</name>
    <dbReference type="NCBI Taxonomy" id="2722753"/>
    <lineage>
        <taxon>Bacteria</taxon>
        <taxon>Bacillati</taxon>
        <taxon>Cyanobacteriota</taxon>
        <taxon>Cyanophyceae</taxon>
        <taxon>Pseudanabaenales</taxon>
        <taxon>Pseudanabaenaceae</taxon>
        <taxon>Pseudanabaena</taxon>
        <taxon>Pseudanabaena yagii</taxon>
    </lineage>
</organism>
<accession>A0ABX1M379</accession>